<feature type="domain" description="JmjC" evidence="17">
    <location>
        <begin position="626"/>
        <end position="792"/>
    </location>
</feature>
<dbReference type="EMBL" id="JAGDFM010000298">
    <property type="protein sequence ID" value="KAG7380327.1"/>
    <property type="molecule type" value="Genomic_DNA"/>
</dbReference>
<dbReference type="FunFam" id="1.10.150.60:FF:000016">
    <property type="entry name" value="Putative Lysine-specific demethylase 5B"/>
    <property type="match status" value="1"/>
</dbReference>
<keyword evidence="4" id="KW-0479">Metal-binding</keyword>
<dbReference type="GO" id="GO:0034647">
    <property type="term" value="F:histone H3K4me/H3K4me2/H3K4me3 demethylase activity"/>
    <property type="evidence" value="ECO:0007669"/>
    <property type="project" value="UniProtKB-EC"/>
</dbReference>
<gene>
    <name evidence="18" type="primary">KDM5A</name>
    <name evidence="18" type="ORF">PHYPSEUDO_007299</name>
</gene>
<feature type="domain" description="PHD-type" evidence="14">
    <location>
        <begin position="420"/>
        <end position="470"/>
    </location>
</feature>
<dbReference type="Pfam" id="PF02375">
    <property type="entry name" value="JmjN"/>
    <property type="match status" value="1"/>
</dbReference>
<keyword evidence="12" id="KW-0175">Coiled coil</keyword>
<dbReference type="SMART" id="SM00249">
    <property type="entry name" value="PHD"/>
    <property type="match status" value="3"/>
</dbReference>
<evidence type="ECO:0000256" key="8">
    <source>
        <dbReference type="ARBA" id="ARBA00023002"/>
    </source>
</evidence>
<evidence type="ECO:0000256" key="4">
    <source>
        <dbReference type="ARBA" id="ARBA00022723"/>
    </source>
</evidence>
<dbReference type="InterPro" id="IPR019787">
    <property type="entry name" value="Znf_PHD-finger"/>
</dbReference>
<comment type="caution">
    <text evidence="18">The sequence shown here is derived from an EMBL/GenBank/DDBJ whole genome shotgun (WGS) entry which is preliminary data.</text>
</comment>
<dbReference type="GO" id="GO:0010468">
    <property type="term" value="P:regulation of gene expression"/>
    <property type="evidence" value="ECO:0007669"/>
    <property type="project" value="TreeGrafter"/>
</dbReference>
<evidence type="ECO:0000259" key="15">
    <source>
        <dbReference type="PROSITE" id="PS51011"/>
    </source>
</evidence>
<evidence type="ECO:0000256" key="11">
    <source>
        <dbReference type="PROSITE-ProRule" id="PRU00146"/>
    </source>
</evidence>
<feature type="domain" description="PHD-type" evidence="14">
    <location>
        <begin position="1484"/>
        <end position="1558"/>
    </location>
</feature>
<dbReference type="GO" id="GO:0000785">
    <property type="term" value="C:chromatin"/>
    <property type="evidence" value="ECO:0007669"/>
    <property type="project" value="TreeGrafter"/>
</dbReference>
<dbReference type="InterPro" id="IPR019786">
    <property type="entry name" value="Zinc_finger_PHD-type_CS"/>
</dbReference>
<feature type="coiled-coil region" evidence="12">
    <location>
        <begin position="832"/>
        <end position="859"/>
    </location>
</feature>
<evidence type="ECO:0000259" key="17">
    <source>
        <dbReference type="PROSITE" id="PS51184"/>
    </source>
</evidence>
<dbReference type="InterPro" id="IPR003349">
    <property type="entry name" value="JmjN"/>
</dbReference>
<sequence>MDWDPKNTDTDGYICPPCPVFYPTAEEFAHPLKYISRCGNLLTVRRHLLSGGSTGRKSVNRCSSSSFGGSGAFAAAHVRHIGMQAGICKIVPPTGWRPPFAINEKTFRFRTRVQQLNCIEGHSRAEGQFVEALRLFLYQRGQPMKELPRADGQLVNLHLLYKTVVSLGGFEAVCARDRWEQVVRRVGRTEAASEPSEQLCSVYMAHYEATLLAYEKEQRAKNNSKSSSDAAETKVKVKLEEVQATPAGASASGDTKATPSSKPRTLSGRKRPASASREEEEAEDDGVRVKRTLFSDGEHTSSEENDTHPPTSPTTGKQQEGQKRKVVRQRDLAPEALKPSETRKVRLGAPEIHAGQKFYRFFPDAGAVLAEVKRVFGGKKPHVAVRYLEDGSNDDIEMSTMEILIANGWDGNAAELAYNSEICQVCLRGDCWDRMLLCDGCNSGQHIFCLDKPLGEVPTGDWYCKECVDDAMDPDKHKDNPKFGFDMGAEISMVDYKERADAWKRDYFSLASDVNPDEAISDRVLESEYWSLLSIPMHEQRLEVQYGSDVDTGANGSAFPRLDLSMKSLRTVAKRWKNLTTKAESDHVRQLSEFFSHGLREGLAAEAGGENGKTDAAQSLEGLLQRYAHDDWNLNNMPKLPGSVLQYLDEDIKGIMVPWLYAGMCFSTFCWHVEDHNFYSTSYLHCGAPKTWYGIPCASAEHFERTMKELTPELFGSQPDLHMQLVTMFSPKTLREHGVPVYRATHRPNEFIVTFPSAYHAGFNNGFNCAEAVNFATLDWLPWGAKSLRKYREFRKLPVFCHEALVCTLAETLVDGSSFDFEHTTSSLLPAVEQLLQDYREFQRRVDDESSEMRVVKRELMADYEKHGAIVAVDPEASSTSSMRRSMVARACTKPSKTGSTDAMRGSRGAKMKMKMETSETSMRPTRMVLWAGRSGKNEGLRCVTCKQYCYLQAVVCTRCRPPHGSSGGPTVGCLEHYPTMCKCRDPDNFLYLYRYEATRLEDTIDSLRRRLDGVQDWNTECDAAIQSDNGLANQSRAAKLTMLDLKQLLSRGKSCGGADPNRLDSLEFAISRAENWNARAERLLSALQQEQRTHQSLDEFESVLVDADNLLVEPAAFEKLRGVVGEWRAVRDEATQLLNTVQGIVNDEVRSNARPRTSSTDTSSVVESMGAPNVLLHGNVQFGHLCTTIANVSERLRAKRESSADGSFVGQLARGQRYLEVLCKVNVLAATIVDRTQGSTVMGTPTQGQVERVLGEVSELQLSNPRSITNAEALRKLLAGTEAEAAEVEGALRDCSKSTEELEVLLRRAASLPIPPANTQALKDRLEKCRLWERRAQQILDVVAGSGGSSRYRSMVERPSLDEVERFYAQADAHFVSSSSLLYRQVHSRSQDCRRWYDAVHALFLRPSHSHTPLGQFLQTALDKVQQQHTHNASQALHLHSRLHCVCQQVLSERAQVVTCQRCQHYFHPQCVPELMPQRPKDPFLCASCSPQERKRADHRARDSEAPPIFCVCRGIEGASMICCDFCDEWYHAACVDLSPLELDRVDAFRCPRCTRRQNLYYMDKKLLRRECLGRRPALARVESFLAQMQTQLVACPPGAHELIAYVHAVKQVENDVDVFVRAFAAREFSPTVFATPQYVQMQEGAVLQLMERVTDLEVGLEAAQIQLGAVHWCLRACQLVLGPSARAPRYAHLVALLQDVKSQEPGFAFPREEYRLMQLTIAERVNKAARWLRATKTLEVEEWNIEKARRLLREAAELSAYLELPATELQFVQNIVVSHETAAVGTASAEEEEEEEEATYDEEPESPSAIAWKKQRHW</sequence>
<accession>A0A8T1VG92</accession>
<keyword evidence="7" id="KW-0862">Zinc</keyword>
<dbReference type="InterPro" id="IPR001965">
    <property type="entry name" value="Znf_PHD"/>
</dbReference>
<dbReference type="Pfam" id="PF21323">
    <property type="entry name" value="KDM5_C-hel"/>
    <property type="match status" value="1"/>
</dbReference>
<dbReference type="InterPro" id="IPR048615">
    <property type="entry name" value="KDM5_C-hel"/>
</dbReference>
<feature type="domain" description="ARID" evidence="15">
    <location>
        <begin position="123"/>
        <end position="219"/>
    </location>
</feature>
<evidence type="ECO:0000259" key="16">
    <source>
        <dbReference type="PROSITE" id="PS51183"/>
    </source>
</evidence>
<evidence type="ECO:0000256" key="5">
    <source>
        <dbReference type="ARBA" id="ARBA00022737"/>
    </source>
</evidence>
<dbReference type="Pfam" id="PF02928">
    <property type="entry name" value="zf-C5HC2"/>
    <property type="match status" value="1"/>
</dbReference>
<dbReference type="InterPro" id="IPR001606">
    <property type="entry name" value="ARID_dom"/>
</dbReference>
<dbReference type="OrthoDB" id="1678912at2759"/>
<dbReference type="EC" id="1.14.11.67" evidence="3"/>
<dbReference type="SMART" id="SM00501">
    <property type="entry name" value="BRIGHT"/>
    <property type="match status" value="1"/>
</dbReference>
<name>A0A8T1VG92_9STRA</name>
<comment type="catalytic activity">
    <reaction evidence="10">
        <text>N(6),N(6),N(6)-trimethyl-L-lysyl(4)-[histone H3] + 3 2-oxoglutarate + 3 O2 = L-lysyl(4)-[histone H3] + 3 formaldehyde + 3 succinate + 3 CO2</text>
        <dbReference type="Rhea" id="RHEA:60208"/>
        <dbReference type="Rhea" id="RHEA-COMP:15537"/>
        <dbReference type="Rhea" id="RHEA-COMP:15547"/>
        <dbReference type="ChEBI" id="CHEBI:15379"/>
        <dbReference type="ChEBI" id="CHEBI:16526"/>
        <dbReference type="ChEBI" id="CHEBI:16810"/>
        <dbReference type="ChEBI" id="CHEBI:16842"/>
        <dbReference type="ChEBI" id="CHEBI:29969"/>
        <dbReference type="ChEBI" id="CHEBI:30031"/>
        <dbReference type="ChEBI" id="CHEBI:61961"/>
        <dbReference type="EC" id="1.14.11.67"/>
    </reaction>
</comment>
<dbReference type="PANTHER" id="PTHR10694">
    <property type="entry name" value="LYSINE-SPECIFIC DEMETHYLASE"/>
    <property type="match status" value="1"/>
</dbReference>
<dbReference type="GO" id="GO:0008270">
    <property type="term" value="F:zinc ion binding"/>
    <property type="evidence" value="ECO:0007669"/>
    <property type="project" value="UniProtKB-KW"/>
</dbReference>
<keyword evidence="9" id="KW-0408">Iron</keyword>
<comment type="cofactor">
    <cofactor evidence="1">
        <name>Fe(2+)</name>
        <dbReference type="ChEBI" id="CHEBI:29033"/>
    </cofactor>
</comment>
<dbReference type="PROSITE" id="PS50016">
    <property type="entry name" value="ZF_PHD_2"/>
    <property type="match status" value="2"/>
</dbReference>
<dbReference type="SMART" id="SM00558">
    <property type="entry name" value="JmjC"/>
    <property type="match status" value="1"/>
</dbReference>
<dbReference type="PROSITE" id="PS51183">
    <property type="entry name" value="JMJN"/>
    <property type="match status" value="1"/>
</dbReference>
<feature type="compositionally biased region" description="Acidic residues" evidence="13">
    <location>
        <begin position="1791"/>
        <end position="1807"/>
    </location>
</feature>
<keyword evidence="19" id="KW-1185">Reference proteome</keyword>
<evidence type="ECO:0000256" key="12">
    <source>
        <dbReference type="SAM" id="Coils"/>
    </source>
</evidence>
<feature type="region of interest" description="Disordered" evidence="13">
    <location>
        <begin position="241"/>
        <end position="344"/>
    </location>
</feature>
<protein>
    <recommendedName>
        <fullName evidence="3">[histone H3]-trimethyl-L-lysine(4) demethylase</fullName>
        <ecNumber evidence="3">1.14.11.67</ecNumber>
    </recommendedName>
</protein>
<dbReference type="Pfam" id="PF02373">
    <property type="entry name" value="JmjC"/>
    <property type="match status" value="1"/>
</dbReference>
<feature type="region of interest" description="Disordered" evidence="13">
    <location>
        <begin position="1785"/>
        <end position="1820"/>
    </location>
</feature>
<evidence type="ECO:0000256" key="6">
    <source>
        <dbReference type="ARBA" id="ARBA00022771"/>
    </source>
</evidence>
<dbReference type="InterPro" id="IPR004198">
    <property type="entry name" value="Znf_C5HC2"/>
</dbReference>
<keyword evidence="5" id="KW-0677">Repeat</keyword>
<evidence type="ECO:0000313" key="18">
    <source>
        <dbReference type="EMBL" id="KAG7380327.1"/>
    </source>
</evidence>
<keyword evidence="8" id="KW-0560">Oxidoreductase</keyword>
<evidence type="ECO:0000256" key="3">
    <source>
        <dbReference type="ARBA" id="ARBA00012902"/>
    </source>
</evidence>
<organism evidence="18 19">
    <name type="scientific">Phytophthora pseudosyringae</name>
    <dbReference type="NCBI Taxonomy" id="221518"/>
    <lineage>
        <taxon>Eukaryota</taxon>
        <taxon>Sar</taxon>
        <taxon>Stramenopiles</taxon>
        <taxon>Oomycota</taxon>
        <taxon>Peronosporomycetes</taxon>
        <taxon>Peronosporales</taxon>
        <taxon>Peronosporaceae</taxon>
        <taxon>Phytophthora</taxon>
    </lineage>
</organism>
<feature type="region of interest" description="Disordered" evidence="13">
    <location>
        <begin position="890"/>
        <end position="919"/>
    </location>
</feature>
<dbReference type="GO" id="GO:0005634">
    <property type="term" value="C:nucleus"/>
    <property type="evidence" value="ECO:0007669"/>
    <property type="project" value="TreeGrafter"/>
</dbReference>
<evidence type="ECO:0000256" key="13">
    <source>
        <dbReference type="SAM" id="MobiDB-lite"/>
    </source>
</evidence>
<feature type="compositionally biased region" description="Basic and acidic residues" evidence="13">
    <location>
        <begin position="296"/>
        <end position="307"/>
    </location>
</feature>
<reference evidence="18" key="1">
    <citation type="submission" date="2021-02" db="EMBL/GenBank/DDBJ databases">
        <authorList>
            <person name="Palmer J.M."/>
        </authorList>
    </citation>
    <scope>NUCLEOTIDE SEQUENCE</scope>
    <source>
        <strain evidence="18">SCRP734</strain>
    </source>
</reference>
<dbReference type="Pfam" id="PF00628">
    <property type="entry name" value="PHD"/>
    <property type="match status" value="2"/>
</dbReference>
<comment type="similarity">
    <text evidence="2">Belongs to the JARID1 histone demethylase family.</text>
</comment>
<dbReference type="Pfam" id="PF01388">
    <property type="entry name" value="ARID"/>
    <property type="match status" value="1"/>
</dbReference>
<dbReference type="GO" id="GO:0003677">
    <property type="term" value="F:DNA binding"/>
    <property type="evidence" value="ECO:0007669"/>
    <property type="project" value="InterPro"/>
</dbReference>
<evidence type="ECO:0000256" key="1">
    <source>
        <dbReference type="ARBA" id="ARBA00001954"/>
    </source>
</evidence>
<dbReference type="PROSITE" id="PS01359">
    <property type="entry name" value="ZF_PHD_1"/>
    <property type="match status" value="1"/>
</dbReference>
<dbReference type="InterPro" id="IPR003347">
    <property type="entry name" value="JmjC_dom"/>
</dbReference>
<evidence type="ECO:0000259" key="14">
    <source>
        <dbReference type="PROSITE" id="PS50016"/>
    </source>
</evidence>
<dbReference type="PROSITE" id="PS51011">
    <property type="entry name" value="ARID"/>
    <property type="match status" value="1"/>
</dbReference>
<dbReference type="PROSITE" id="PS51184">
    <property type="entry name" value="JMJC"/>
    <property type="match status" value="1"/>
</dbReference>
<dbReference type="Proteomes" id="UP000694044">
    <property type="component" value="Unassembled WGS sequence"/>
</dbReference>
<dbReference type="PANTHER" id="PTHR10694:SF33">
    <property type="entry name" value="LYSINE-SPECIFIC DEMETHYLASE 5"/>
    <property type="match status" value="1"/>
</dbReference>
<feature type="compositionally biased region" description="Polar residues" evidence="13">
    <location>
        <begin position="252"/>
        <end position="264"/>
    </location>
</feature>
<dbReference type="InterPro" id="IPR013637">
    <property type="entry name" value="Lys_sp_deMease-like_dom"/>
</dbReference>
<evidence type="ECO:0000256" key="9">
    <source>
        <dbReference type="ARBA" id="ARBA00023004"/>
    </source>
</evidence>
<evidence type="ECO:0000256" key="10">
    <source>
        <dbReference type="ARBA" id="ARBA00048734"/>
    </source>
</evidence>
<dbReference type="SMART" id="SM01014">
    <property type="entry name" value="ARID"/>
    <property type="match status" value="1"/>
</dbReference>
<keyword evidence="6 11" id="KW-0863">Zinc-finger</keyword>
<evidence type="ECO:0000313" key="19">
    <source>
        <dbReference type="Proteomes" id="UP000694044"/>
    </source>
</evidence>
<evidence type="ECO:0000256" key="7">
    <source>
        <dbReference type="ARBA" id="ARBA00022833"/>
    </source>
</evidence>
<evidence type="ECO:0000256" key="2">
    <source>
        <dbReference type="ARBA" id="ARBA00006801"/>
    </source>
</evidence>
<feature type="domain" description="JmjN" evidence="16">
    <location>
        <begin position="57"/>
        <end position="99"/>
    </location>
</feature>
<feature type="compositionally biased region" description="Basic and acidic residues" evidence="13">
    <location>
        <begin position="320"/>
        <end position="344"/>
    </location>
</feature>
<dbReference type="SMART" id="SM00545">
    <property type="entry name" value="JmjN"/>
    <property type="match status" value="1"/>
</dbReference>
<proteinExistence type="inferred from homology"/>
<dbReference type="CDD" id="cd15489">
    <property type="entry name" value="PHD_SF"/>
    <property type="match status" value="1"/>
</dbReference>
<dbReference type="Pfam" id="PF08429">
    <property type="entry name" value="PLU-1"/>
    <property type="match status" value="2"/>
</dbReference>